<feature type="region of interest" description="Disordered" evidence="1">
    <location>
        <begin position="1"/>
        <end position="80"/>
    </location>
</feature>
<dbReference type="AlphaFoldDB" id="A0AAV7VH75"/>
<feature type="compositionally biased region" description="Polar residues" evidence="1">
    <location>
        <begin position="64"/>
        <end position="80"/>
    </location>
</feature>
<proteinExistence type="predicted"/>
<keyword evidence="3" id="KW-1185">Reference proteome</keyword>
<dbReference type="EMBL" id="JANPWB010000003">
    <property type="protein sequence ID" value="KAJ1200647.1"/>
    <property type="molecule type" value="Genomic_DNA"/>
</dbReference>
<evidence type="ECO:0000313" key="3">
    <source>
        <dbReference type="Proteomes" id="UP001066276"/>
    </source>
</evidence>
<comment type="caution">
    <text evidence="2">The sequence shown here is derived from an EMBL/GenBank/DDBJ whole genome shotgun (WGS) entry which is preliminary data.</text>
</comment>
<organism evidence="2 3">
    <name type="scientific">Pleurodeles waltl</name>
    <name type="common">Iberian ribbed newt</name>
    <dbReference type="NCBI Taxonomy" id="8319"/>
    <lineage>
        <taxon>Eukaryota</taxon>
        <taxon>Metazoa</taxon>
        <taxon>Chordata</taxon>
        <taxon>Craniata</taxon>
        <taxon>Vertebrata</taxon>
        <taxon>Euteleostomi</taxon>
        <taxon>Amphibia</taxon>
        <taxon>Batrachia</taxon>
        <taxon>Caudata</taxon>
        <taxon>Salamandroidea</taxon>
        <taxon>Salamandridae</taxon>
        <taxon>Pleurodelinae</taxon>
        <taxon>Pleurodeles</taxon>
    </lineage>
</organism>
<name>A0AAV7VH75_PLEWA</name>
<dbReference type="Proteomes" id="UP001066276">
    <property type="component" value="Chromosome 2_1"/>
</dbReference>
<protein>
    <submittedName>
        <fullName evidence="2">Uncharacterized protein</fullName>
    </submittedName>
</protein>
<evidence type="ECO:0000256" key="1">
    <source>
        <dbReference type="SAM" id="MobiDB-lite"/>
    </source>
</evidence>
<accession>A0AAV7VH75</accession>
<gene>
    <name evidence="2" type="ORF">NDU88_004468</name>
</gene>
<evidence type="ECO:0000313" key="2">
    <source>
        <dbReference type="EMBL" id="KAJ1200647.1"/>
    </source>
</evidence>
<reference evidence="2" key="1">
    <citation type="journal article" date="2022" name="bioRxiv">
        <title>Sequencing and chromosome-scale assembly of the giantPleurodeles waltlgenome.</title>
        <authorList>
            <person name="Brown T."/>
            <person name="Elewa A."/>
            <person name="Iarovenko S."/>
            <person name="Subramanian E."/>
            <person name="Araus A.J."/>
            <person name="Petzold A."/>
            <person name="Susuki M."/>
            <person name="Suzuki K.-i.T."/>
            <person name="Hayashi T."/>
            <person name="Toyoda A."/>
            <person name="Oliveira C."/>
            <person name="Osipova E."/>
            <person name="Leigh N.D."/>
            <person name="Simon A."/>
            <person name="Yun M.H."/>
        </authorList>
    </citation>
    <scope>NUCLEOTIDE SEQUENCE</scope>
    <source>
        <strain evidence="2">20211129_DDA</strain>
        <tissue evidence="2">Liver</tissue>
    </source>
</reference>
<sequence length="80" mass="8869">MPRAYYRLPADPRPRGGKTQPPKGITKQATGRRLPAAPTSKADQPRRMQRREARRRGPELRGQSLKNGAVSCQHTQGAVP</sequence>